<gene>
    <name evidence="1" type="ORF">NPIL_118691</name>
</gene>
<proteinExistence type="predicted"/>
<accession>A0A8X6U3W4</accession>
<comment type="caution">
    <text evidence="1">The sequence shown here is derived from an EMBL/GenBank/DDBJ whole genome shotgun (WGS) entry which is preliminary data.</text>
</comment>
<dbReference type="EMBL" id="BMAW01071366">
    <property type="protein sequence ID" value="GFT77818.1"/>
    <property type="molecule type" value="Genomic_DNA"/>
</dbReference>
<dbReference type="AlphaFoldDB" id="A0A8X6U3W4"/>
<sequence>MLKRRTAANNGSELLIFKSAENRYPIQNTYTNCQRSCLSVEFADHFASTQPMFVDETEAPSQNKLDRVNIKREYLLEKFESHSKLESLYFY</sequence>
<protein>
    <submittedName>
        <fullName evidence="1">Uncharacterized protein</fullName>
    </submittedName>
</protein>
<evidence type="ECO:0000313" key="2">
    <source>
        <dbReference type="Proteomes" id="UP000887013"/>
    </source>
</evidence>
<evidence type="ECO:0000313" key="1">
    <source>
        <dbReference type="EMBL" id="GFT77818.1"/>
    </source>
</evidence>
<dbReference type="Proteomes" id="UP000887013">
    <property type="component" value="Unassembled WGS sequence"/>
</dbReference>
<organism evidence="1 2">
    <name type="scientific">Nephila pilipes</name>
    <name type="common">Giant wood spider</name>
    <name type="synonym">Nephila maculata</name>
    <dbReference type="NCBI Taxonomy" id="299642"/>
    <lineage>
        <taxon>Eukaryota</taxon>
        <taxon>Metazoa</taxon>
        <taxon>Ecdysozoa</taxon>
        <taxon>Arthropoda</taxon>
        <taxon>Chelicerata</taxon>
        <taxon>Arachnida</taxon>
        <taxon>Araneae</taxon>
        <taxon>Araneomorphae</taxon>
        <taxon>Entelegynae</taxon>
        <taxon>Araneoidea</taxon>
        <taxon>Nephilidae</taxon>
        <taxon>Nephila</taxon>
    </lineage>
</organism>
<reference evidence="1" key="1">
    <citation type="submission" date="2020-08" db="EMBL/GenBank/DDBJ databases">
        <title>Multicomponent nature underlies the extraordinary mechanical properties of spider dragline silk.</title>
        <authorList>
            <person name="Kono N."/>
            <person name="Nakamura H."/>
            <person name="Mori M."/>
            <person name="Yoshida Y."/>
            <person name="Ohtoshi R."/>
            <person name="Malay A.D."/>
            <person name="Moran D.A.P."/>
            <person name="Tomita M."/>
            <person name="Numata K."/>
            <person name="Arakawa K."/>
        </authorList>
    </citation>
    <scope>NUCLEOTIDE SEQUENCE</scope>
</reference>
<name>A0A8X6U3W4_NEPPI</name>
<dbReference type="OrthoDB" id="10507741at2759"/>
<keyword evidence="2" id="KW-1185">Reference proteome</keyword>